<evidence type="ECO:0000313" key="2">
    <source>
        <dbReference type="Proteomes" id="UP000676336"/>
    </source>
</evidence>
<gene>
    <name evidence="1" type="ORF">SMN809_LOCUS11898</name>
</gene>
<reference evidence="1" key="1">
    <citation type="submission" date="2021-02" db="EMBL/GenBank/DDBJ databases">
        <authorList>
            <person name="Nowell W R."/>
        </authorList>
    </citation>
    <scope>NUCLEOTIDE SEQUENCE</scope>
</reference>
<dbReference type="EMBL" id="CAJOBI010004391">
    <property type="protein sequence ID" value="CAF4000331.1"/>
    <property type="molecule type" value="Genomic_DNA"/>
</dbReference>
<dbReference type="AlphaFoldDB" id="A0A8S2NH07"/>
<protein>
    <submittedName>
        <fullName evidence="1">Uncharacterized protein</fullName>
    </submittedName>
</protein>
<organism evidence="1 2">
    <name type="scientific">Rotaria magnacalcarata</name>
    <dbReference type="NCBI Taxonomy" id="392030"/>
    <lineage>
        <taxon>Eukaryota</taxon>
        <taxon>Metazoa</taxon>
        <taxon>Spiralia</taxon>
        <taxon>Gnathifera</taxon>
        <taxon>Rotifera</taxon>
        <taxon>Eurotatoria</taxon>
        <taxon>Bdelloidea</taxon>
        <taxon>Philodinida</taxon>
        <taxon>Philodinidae</taxon>
        <taxon>Rotaria</taxon>
    </lineage>
</organism>
<sequence length="177" mass="20235">MNDGKSFVVASGALSKQLVADIHGMPKVAAIYIFRGNRSHHEKWAKEWVKIQGVFKSITSICESLKKVAHECEHNAIPMNFVPKRMLTEGATAPGEQIHDQLPSSYMYSVIFKEIILEIVDDDAKSIENLVTYCRQQKISESELNEFQNNYRKKTSVEWYTCEIFTTSVSHYDQSLL</sequence>
<comment type="caution">
    <text evidence="1">The sequence shown here is derived from an EMBL/GenBank/DDBJ whole genome shotgun (WGS) entry which is preliminary data.</text>
</comment>
<dbReference type="Proteomes" id="UP000676336">
    <property type="component" value="Unassembled WGS sequence"/>
</dbReference>
<evidence type="ECO:0000313" key="1">
    <source>
        <dbReference type="EMBL" id="CAF4000331.1"/>
    </source>
</evidence>
<accession>A0A8S2NH07</accession>
<name>A0A8S2NH07_9BILA</name>
<proteinExistence type="predicted"/>